<feature type="compositionally biased region" description="Pro residues" evidence="1">
    <location>
        <begin position="449"/>
        <end position="458"/>
    </location>
</feature>
<dbReference type="EMBL" id="VJMH01005451">
    <property type="protein sequence ID" value="KAF0695776.1"/>
    <property type="molecule type" value="Genomic_DNA"/>
</dbReference>
<dbReference type="Proteomes" id="UP000332933">
    <property type="component" value="Unassembled WGS sequence"/>
</dbReference>
<reference evidence="3" key="2">
    <citation type="submission" date="2019-06" db="EMBL/GenBank/DDBJ databases">
        <title>Genomics analysis of Aphanomyces spp. identifies a new class of oomycete effector associated with host adaptation.</title>
        <authorList>
            <person name="Gaulin E."/>
        </authorList>
    </citation>
    <scope>NUCLEOTIDE SEQUENCE</scope>
    <source>
        <strain evidence="3">CBS 578.67</strain>
    </source>
</reference>
<evidence type="ECO:0000256" key="1">
    <source>
        <dbReference type="SAM" id="MobiDB-lite"/>
    </source>
</evidence>
<dbReference type="PANTHER" id="PTHR34876">
    <property type="match status" value="1"/>
</dbReference>
<dbReference type="Gene3D" id="3.20.20.40">
    <property type="entry name" value="1, 4-beta cellobiohydrolase"/>
    <property type="match status" value="1"/>
</dbReference>
<dbReference type="GO" id="GO:0030245">
    <property type="term" value="P:cellulose catabolic process"/>
    <property type="evidence" value="ECO:0007669"/>
    <property type="project" value="InterPro"/>
</dbReference>
<dbReference type="Pfam" id="PF01341">
    <property type="entry name" value="Glyco_hydro_6"/>
    <property type="match status" value="1"/>
</dbReference>
<reference evidence="4 5" key="1">
    <citation type="submission" date="2019-03" db="EMBL/GenBank/DDBJ databases">
        <authorList>
            <person name="Gaulin E."/>
            <person name="Dumas B."/>
        </authorList>
    </citation>
    <scope>NUCLEOTIDE SEQUENCE [LARGE SCALE GENOMIC DNA]</scope>
    <source>
        <strain evidence="4">CBS 568.67</strain>
    </source>
</reference>
<dbReference type="GO" id="GO:0004553">
    <property type="term" value="F:hydrolase activity, hydrolyzing O-glycosyl compounds"/>
    <property type="evidence" value="ECO:0007669"/>
    <property type="project" value="InterPro"/>
</dbReference>
<feature type="compositionally biased region" description="Low complexity" evidence="1">
    <location>
        <begin position="358"/>
        <end position="373"/>
    </location>
</feature>
<keyword evidence="2" id="KW-0732">Signal</keyword>
<evidence type="ECO:0000313" key="3">
    <source>
        <dbReference type="EMBL" id="KAF0695776.1"/>
    </source>
</evidence>
<organism evidence="4 5">
    <name type="scientific">Aphanomyces stellatus</name>
    <dbReference type="NCBI Taxonomy" id="120398"/>
    <lineage>
        <taxon>Eukaryota</taxon>
        <taxon>Sar</taxon>
        <taxon>Stramenopiles</taxon>
        <taxon>Oomycota</taxon>
        <taxon>Saprolegniomycetes</taxon>
        <taxon>Saprolegniales</taxon>
        <taxon>Verrucalvaceae</taxon>
        <taxon>Aphanomyces</taxon>
    </lineage>
</organism>
<dbReference type="EMBL" id="CAADRA010005472">
    <property type="protein sequence ID" value="VFT90266.1"/>
    <property type="molecule type" value="Genomic_DNA"/>
</dbReference>
<dbReference type="OrthoDB" id="64893at2759"/>
<dbReference type="PRINTS" id="PR00733">
    <property type="entry name" value="GLHYDRLASE6"/>
</dbReference>
<feature type="compositionally biased region" description="Low complexity" evidence="1">
    <location>
        <begin position="388"/>
        <end position="397"/>
    </location>
</feature>
<sequence length="575" mass="59136">MKIVSVYTWTAAAFVLLLLAGVNDAKPICSAVEPASYASVVQQYPALAPAINILKRNAIASWYNDRQPDQVSSLLAGCTADTIPAIVIYGLPNKDCAGGFSSGGGNANNDQYKAWIQSLVATVGSREVIYVLEPDAIGLISQGGCGIDQGYLANLKVALALLATNPNAHIYADVAAWATQDAAIATLKELMAVAKLTGIAINTSNYCSTAKAEAICAAYSAATGGLHCVIDTSRNGNGASPQNEWCNAKTAGIGAPPTDATGSALVDYFLWIKVPGESDGECTGRTSDAMIGPSAGAFFYDGFVSLWNQGYYVTQSQLPLIGGNWAGVNTNAPHPATTTNAPPSNNAPPPTTTPPRPTTTTTAYSPTGTTPCPHSHHPPSTPPPPGGPSSTSAPSPGNTNRPSCVPKTTPIAPTVRPSCVPKSTTPAPRSSCVPKSTTPAPRSSCVPKTSPPAGPTPAPRFSCVPKTQPPSPPQGPPGGSTQAPPPCIAVPQSTKHKGQCVGFWASCADGESCTVGSLCVDDVCRPHRVGFEQCGGSNWLQASICGTNLGWTCQQQAPFFAQCVPVAEAMCSEEA</sequence>
<feature type="compositionally biased region" description="Pro residues" evidence="1">
    <location>
        <begin position="345"/>
        <end position="357"/>
    </location>
</feature>
<evidence type="ECO:0000313" key="4">
    <source>
        <dbReference type="EMBL" id="VFT90266.1"/>
    </source>
</evidence>
<gene>
    <name evidence="4" type="primary">Aste57867_13427</name>
    <name evidence="3" type="ORF">As57867_013377</name>
    <name evidence="4" type="ORF">ASTE57867_13427</name>
</gene>
<feature type="compositionally biased region" description="Pro residues" evidence="1">
    <location>
        <begin position="467"/>
        <end position="476"/>
    </location>
</feature>
<evidence type="ECO:0000256" key="2">
    <source>
        <dbReference type="SAM" id="SignalP"/>
    </source>
</evidence>
<keyword evidence="5" id="KW-1185">Reference proteome</keyword>
<feature type="compositionally biased region" description="Polar residues" evidence="1">
    <location>
        <begin position="421"/>
        <end position="441"/>
    </location>
</feature>
<protein>
    <submittedName>
        <fullName evidence="4">Aste57867_13427 protein</fullName>
    </submittedName>
</protein>
<feature type="signal peptide" evidence="2">
    <location>
        <begin position="1"/>
        <end position="25"/>
    </location>
</feature>
<accession>A0A485KYU8</accession>
<name>A0A485KYU8_9STRA</name>
<dbReference type="PANTHER" id="PTHR34876:SF4">
    <property type="entry name" value="1,4-BETA-D-GLUCAN CELLOBIOHYDROLASE C-RELATED"/>
    <property type="match status" value="1"/>
</dbReference>
<dbReference type="AlphaFoldDB" id="A0A485KYU8"/>
<dbReference type="InterPro" id="IPR036434">
    <property type="entry name" value="Beta_cellobiohydrolase_sf"/>
</dbReference>
<feature type="chain" id="PRO_5033828737" evidence="2">
    <location>
        <begin position="26"/>
        <end position="575"/>
    </location>
</feature>
<proteinExistence type="predicted"/>
<dbReference type="InterPro" id="IPR016288">
    <property type="entry name" value="Beta_cellobiohydrolase"/>
</dbReference>
<evidence type="ECO:0000313" key="5">
    <source>
        <dbReference type="Proteomes" id="UP000332933"/>
    </source>
</evidence>
<dbReference type="SUPFAM" id="SSF51989">
    <property type="entry name" value="Glycosyl hydrolases family 6, cellulases"/>
    <property type="match status" value="1"/>
</dbReference>
<feature type="region of interest" description="Disordered" evidence="1">
    <location>
        <begin position="331"/>
        <end position="488"/>
    </location>
</feature>
<feature type="compositionally biased region" description="Low complexity" evidence="1">
    <location>
        <begin position="331"/>
        <end position="344"/>
    </location>
</feature>